<dbReference type="InterPro" id="IPR016187">
    <property type="entry name" value="CTDL_fold"/>
</dbReference>
<evidence type="ECO:0000313" key="3">
    <source>
        <dbReference type="EnsemblMetazoa" id="G32436.1:cds"/>
    </source>
</evidence>
<feature type="chain" id="PRO_5036479304" description="C-type lectin domain-containing protein" evidence="1">
    <location>
        <begin position="21"/>
        <end position="156"/>
    </location>
</feature>
<dbReference type="SUPFAM" id="SSF56436">
    <property type="entry name" value="C-type lectin-like"/>
    <property type="match status" value="1"/>
</dbReference>
<keyword evidence="1" id="KW-0732">Signal</keyword>
<evidence type="ECO:0000259" key="2">
    <source>
        <dbReference type="SMART" id="SM00034"/>
    </source>
</evidence>
<keyword evidence="4" id="KW-1185">Reference proteome</keyword>
<evidence type="ECO:0000313" key="4">
    <source>
        <dbReference type="Proteomes" id="UP000005408"/>
    </source>
</evidence>
<dbReference type="InterPro" id="IPR016186">
    <property type="entry name" value="C-type_lectin-like/link_sf"/>
</dbReference>
<dbReference type="CDD" id="cd00037">
    <property type="entry name" value="CLECT"/>
    <property type="match status" value="1"/>
</dbReference>
<reference evidence="3" key="1">
    <citation type="submission" date="2022-08" db="UniProtKB">
        <authorList>
            <consortium name="EnsemblMetazoa"/>
        </authorList>
    </citation>
    <scope>IDENTIFICATION</scope>
    <source>
        <strain evidence="3">05x7-T-G4-1.051#20</strain>
    </source>
</reference>
<accession>A0A8W8MD98</accession>
<dbReference type="InterPro" id="IPR001304">
    <property type="entry name" value="C-type_lectin-like"/>
</dbReference>
<dbReference type="EnsemblMetazoa" id="G32436.1">
    <property type="protein sequence ID" value="G32436.1:cds"/>
    <property type="gene ID" value="G32436"/>
</dbReference>
<proteinExistence type="predicted"/>
<feature type="domain" description="C-type lectin" evidence="2">
    <location>
        <begin position="25"/>
        <end position="150"/>
    </location>
</feature>
<name>A0A8W8MD98_MAGGI</name>
<feature type="signal peptide" evidence="1">
    <location>
        <begin position="1"/>
        <end position="20"/>
    </location>
</feature>
<evidence type="ECO:0000256" key="1">
    <source>
        <dbReference type="SAM" id="SignalP"/>
    </source>
</evidence>
<protein>
    <recommendedName>
        <fullName evidence="2">C-type lectin domain-containing protein</fullName>
    </recommendedName>
</protein>
<dbReference type="Proteomes" id="UP000005408">
    <property type="component" value="Unassembled WGS sequence"/>
</dbReference>
<organism evidence="3 4">
    <name type="scientific">Magallana gigas</name>
    <name type="common">Pacific oyster</name>
    <name type="synonym">Crassostrea gigas</name>
    <dbReference type="NCBI Taxonomy" id="29159"/>
    <lineage>
        <taxon>Eukaryota</taxon>
        <taxon>Metazoa</taxon>
        <taxon>Spiralia</taxon>
        <taxon>Lophotrochozoa</taxon>
        <taxon>Mollusca</taxon>
        <taxon>Bivalvia</taxon>
        <taxon>Autobranchia</taxon>
        <taxon>Pteriomorphia</taxon>
        <taxon>Ostreida</taxon>
        <taxon>Ostreoidea</taxon>
        <taxon>Ostreidae</taxon>
        <taxon>Magallana</taxon>
    </lineage>
</organism>
<dbReference type="SMART" id="SM00034">
    <property type="entry name" value="CLECT"/>
    <property type="match status" value="1"/>
</dbReference>
<sequence>MATLMTALLVLNAPRQPQKAEGPLCTTPGCTYDPLLGCYQLFKSPGGLSHPDANQYCAKDGGRLLLVNSKVEAKALGALLGKEGVQLVLIQGSSTSVSSPCVSDDGNPLPYTGTEEVRYQLLAAYTVMLYNANGRFQAFLSSFKMPFVCEIVIKYD</sequence>
<dbReference type="Gene3D" id="3.10.100.10">
    <property type="entry name" value="Mannose-Binding Protein A, subunit A"/>
    <property type="match status" value="1"/>
</dbReference>
<dbReference type="AlphaFoldDB" id="A0A8W8MD98"/>